<evidence type="ECO:0000313" key="5">
    <source>
        <dbReference type="Proteomes" id="UP001149954"/>
    </source>
</evidence>
<dbReference type="AlphaFoldDB" id="A0A9X0C513"/>
<dbReference type="Proteomes" id="UP001149954">
    <property type="component" value="Unassembled WGS sequence"/>
</dbReference>
<evidence type="ECO:0000259" key="3">
    <source>
        <dbReference type="PROSITE" id="PS50837"/>
    </source>
</evidence>
<dbReference type="SUPFAM" id="SSF52540">
    <property type="entry name" value="P-loop containing nucleoside triphosphate hydrolases"/>
    <property type="match status" value="1"/>
</dbReference>
<dbReference type="InterPro" id="IPR007111">
    <property type="entry name" value="NACHT_NTPase"/>
</dbReference>
<keyword evidence="2" id="KW-1133">Transmembrane helix</keyword>
<dbReference type="InterPro" id="IPR056884">
    <property type="entry name" value="NPHP3-like_N"/>
</dbReference>
<dbReference type="EMBL" id="JAPWDS010000003">
    <property type="protein sequence ID" value="KAJ5502327.1"/>
    <property type="molecule type" value="Genomic_DNA"/>
</dbReference>
<feature type="transmembrane region" description="Helical" evidence="2">
    <location>
        <begin position="329"/>
        <end position="351"/>
    </location>
</feature>
<reference evidence="4" key="2">
    <citation type="journal article" date="2023" name="IMA Fungus">
        <title>Comparative genomic study of the Penicillium genus elucidates a diverse pangenome and 15 lateral gene transfer events.</title>
        <authorList>
            <person name="Petersen C."/>
            <person name="Sorensen T."/>
            <person name="Nielsen M.R."/>
            <person name="Sondergaard T.E."/>
            <person name="Sorensen J.L."/>
            <person name="Fitzpatrick D.A."/>
            <person name="Frisvad J.C."/>
            <person name="Nielsen K.L."/>
        </authorList>
    </citation>
    <scope>NUCLEOTIDE SEQUENCE</scope>
    <source>
        <strain evidence="4">IBT 29495</strain>
    </source>
</reference>
<dbReference type="InterPro" id="IPR027417">
    <property type="entry name" value="P-loop_NTPase"/>
</dbReference>
<accession>A0A9X0C513</accession>
<dbReference type="PANTHER" id="PTHR10039">
    <property type="entry name" value="AMELOGENIN"/>
    <property type="match status" value="1"/>
</dbReference>
<sequence>MILENLKPLEGASFDSYANQHEDFCLQNTRTDLLCQILQWSQSEGQFIFWLNGMAGTGKSTIARTVARSLQKEELLGATFFFKRGEADRGNARRFISTITMELVTKYRRLVPAVLDAIRIDPNIASKSLGEQFNKLLYQPLTTLNSEKSTVIVVVIDALDECDGENDIRVILELLFKLQEIRSVHLRVFLTSRPELPIRLGFEKEKNHQDLILHELPRPVIEHDIRVFLEQKLSEIQHEHSLPKGWPGSNNREKLVQMAVPLFIFAATLCRFIGDKDWLPNDRLEAVLQDEAATAASEMDRTYIPVLNQLLAFKNRRDSKQLLQEFQEIIGVIILLATPLSVAALAQLTSIRKEKISNRLKRFHAVIHVPEDLEAPVRIQHQSFRVFLVSTESDFHINEQETHAHIASHCLRLMNDWLKHNVCDLVRYGTQREEIEPQIIRQHLTPDVQYACRYWVHHL</sequence>
<keyword evidence="5" id="KW-1185">Reference proteome</keyword>
<name>A0A9X0C513_9EURO</name>
<reference evidence="4" key="1">
    <citation type="submission" date="2022-12" db="EMBL/GenBank/DDBJ databases">
        <authorList>
            <person name="Petersen C."/>
        </authorList>
    </citation>
    <scope>NUCLEOTIDE SEQUENCE</scope>
    <source>
        <strain evidence="4">IBT 29495</strain>
    </source>
</reference>
<dbReference type="PANTHER" id="PTHR10039:SF17">
    <property type="entry name" value="FUNGAL STAND N-TERMINAL GOODBYE DOMAIN-CONTAINING PROTEIN-RELATED"/>
    <property type="match status" value="1"/>
</dbReference>
<keyword evidence="2" id="KW-0472">Membrane</keyword>
<protein>
    <recommendedName>
        <fullName evidence="3">NACHT domain-containing protein</fullName>
    </recommendedName>
</protein>
<keyword evidence="2" id="KW-0812">Transmembrane</keyword>
<dbReference type="OrthoDB" id="674604at2759"/>
<dbReference type="Pfam" id="PF24883">
    <property type="entry name" value="NPHP3_N"/>
    <property type="match status" value="1"/>
</dbReference>
<feature type="domain" description="NACHT" evidence="3">
    <location>
        <begin position="47"/>
        <end position="194"/>
    </location>
</feature>
<organism evidence="4 5">
    <name type="scientific">Penicillium fimorum</name>
    <dbReference type="NCBI Taxonomy" id="1882269"/>
    <lineage>
        <taxon>Eukaryota</taxon>
        <taxon>Fungi</taxon>
        <taxon>Dikarya</taxon>
        <taxon>Ascomycota</taxon>
        <taxon>Pezizomycotina</taxon>
        <taxon>Eurotiomycetes</taxon>
        <taxon>Eurotiomycetidae</taxon>
        <taxon>Eurotiales</taxon>
        <taxon>Aspergillaceae</taxon>
        <taxon>Penicillium</taxon>
    </lineage>
</organism>
<evidence type="ECO:0000313" key="4">
    <source>
        <dbReference type="EMBL" id="KAJ5502327.1"/>
    </source>
</evidence>
<dbReference type="PROSITE" id="PS50837">
    <property type="entry name" value="NACHT"/>
    <property type="match status" value="1"/>
</dbReference>
<comment type="caution">
    <text evidence="4">The sequence shown here is derived from an EMBL/GenBank/DDBJ whole genome shotgun (WGS) entry which is preliminary data.</text>
</comment>
<dbReference type="Gene3D" id="3.40.50.300">
    <property type="entry name" value="P-loop containing nucleotide triphosphate hydrolases"/>
    <property type="match status" value="1"/>
</dbReference>
<proteinExistence type="predicted"/>
<evidence type="ECO:0000256" key="2">
    <source>
        <dbReference type="SAM" id="Phobius"/>
    </source>
</evidence>
<keyword evidence="1" id="KW-0677">Repeat</keyword>
<evidence type="ECO:0000256" key="1">
    <source>
        <dbReference type="ARBA" id="ARBA00022737"/>
    </source>
</evidence>
<gene>
    <name evidence="4" type="ORF">N7463_005201</name>
</gene>